<evidence type="ECO:0000256" key="3">
    <source>
        <dbReference type="ARBA" id="ARBA00022448"/>
    </source>
</evidence>
<dbReference type="InterPro" id="IPR005644">
    <property type="entry name" value="NolW-like"/>
</dbReference>
<keyword evidence="11" id="KW-1185">Reference proteome</keyword>
<evidence type="ECO:0000256" key="6">
    <source>
        <dbReference type="ARBA" id="ARBA00023237"/>
    </source>
</evidence>
<dbReference type="GO" id="GO:0009279">
    <property type="term" value="C:cell outer membrane"/>
    <property type="evidence" value="ECO:0007669"/>
    <property type="project" value="UniProtKB-SubCell"/>
</dbReference>
<dbReference type="STRING" id="454.Lisr_1402"/>
<dbReference type="OrthoDB" id="9779724at2"/>
<dbReference type="NCBIfam" id="TIGR02515">
    <property type="entry name" value="IV_pilus_PilQ"/>
    <property type="match status" value="1"/>
</dbReference>
<dbReference type="PANTHER" id="PTHR30604">
    <property type="entry name" value="PROTEIN TRANSPORT PROTEIN HOFQ"/>
    <property type="match status" value="1"/>
</dbReference>
<evidence type="ECO:0000313" key="11">
    <source>
        <dbReference type="Proteomes" id="UP000054761"/>
    </source>
</evidence>
<dbReference type="InterPro" id="IPR038591">
    <property type="entry name" value="NolW-like_sf"/>
</dbReference>
<comment type="caution">
    <text evidence="10">The sequence shown here is derived from an EMBL/GenBank/DDBJ whole genome shotgun (WGS) entry which is preliminary data.</text>
</comment>
<keyword evidence="5" id="KW-0472">Membrane</keyword>
<evidence type="ECO:0000313" key="10">
    <source>
        <dbReference type="EMBL" id="KTD23721.1"/>
    </source>
</evidence>
<dbReference type="InterPro" id="IPR001775">
    <property type="entry name" value="GspD/PilQ"/>
</dbReference>
<comment type="similarity">
    <text evidence="2">Belongs to the bacterial secretin family. PilQ subfamily.</text>
</comment>
<keyword evidence="6" id="KW-0998">Cell outer membrane</keyword>
<protein>
    <submittedName>
        <fullName evidence="10">Type IV pilus (Tfp) assembly protein PilQ</fullName>
    </submittedName>
</protein>
<proteinExistence type="inferred from homology"/>
<comment type="subcellular location">
    <subcellularLocation>
        <location evidence="1 7">Cell outer membrane</location>
    </subcellularLocation>
</comment>
<dbReference type="InterPro" id="IPR051808">
    <property type="entry name" value="Type_IV_pilus_biogenesis"/>
</dbReference>
<dbReference type="Proteomes" id="UP000054761">
    <property type="component" value="Unassembled WGS sequence"/>
</dbReference>
<evidence type="ECO:0000256" key="7">
    <source>
        <dbReference type="RuleBase" id="RU004004"/>
    </source>
</evidence>
<dbReference type="InterPro" id="IPR004845">
    <property type="entry name" value="T2SS_GspD_CS"/>
</dbReference>
<dbReference type="PATRIC" id="fig|454.4.peg.1515"/>
<dbReference type="EMBL" id="LNYH01000070">
    <property type="protein sequence ID" value="KTD23721.1"/>
    <property type="molecule type" value="Genomic_DNA"/>
</dbReference>
<evidence type="ECO:0000259" key="8">
    <source>
        <dbReference type="Pfam" id="PF00263"/>
    </source>
</evidence>
<dbReference type="AlphaFoldDB" id="A0A0W0VV06"/>
<evidence type="ECO:0000256" key="1">
    <source>
        <dbReference type="ARBA" id="ARBA00004442"/>
    </source>
</evidence>
<feature type="domain" description="Type II/III secretion system secretin-like" evidence="8">
    <location>
        <begin position="187"/>
        <end position="342"/>
    </location>
</feature>
<dbReference type="PANTHER" id="PTHR30604:SF1">
    <property type="entry name" value="DNA UTILIZATION PROTEIN HOFQ"/>
    <property type="match status" value="1"/>
</dbReference>
<sequence length="376" mass="41169">MLIDTKARLEQREKAELESQKELQVLAPLRSELIQIKYAKAAEIATLLKDKETSLLTERGKVSVDERTNTILIQETAVQIERIRELIAQLDVPVKQVLIEARIVNVTKDCTQDLGIRFGISRPTHLSGTLDGANQLAQGIDPADVTPLNRRLNVDLAALPVDANPASIGIALAKLGDNILLDLELSALESEGRAEIVASPRLMTTNQKSAIIESGEDIPYQEATSSGATAVAFKKAVLSLKVTPQITPDNKLVMELEINQDSDSGRRVQGVPIILTRSIETNVLVNNGQTIVLGGIYRRDKNNSITRVPFLGELPVVGNLFRSRSTSVSNEELLIFITPKIITNALSITSIEGQQHVAHSRVELDKFGKPVRTYVK</sequence>
<gene>
    <name evidence="10" type="primary">pilQ</name>
    <name evidence="10" type="ORF">Lisr_1402</name>
</gene>
<dbReference type="InterPro" id="IPR004846">
    <property type="entry name" value="T2SS/T3SS_dom"/>
</dbReference>
<dbReference type="GO" id="GO:0009306">
    <property type="term" value="P:protein secretion"/>
    <property type="evidence" value="ECO:0007669"/>
    <property type="project" value="InterPro"/>
</dbReference>
<evidence type="ECO:0000256" key="4">
    <source>
        <dbReference type="ARBA" id="ARBA00022729"/>
    </source>
</evidence>
<name>A0A0W0VV06_9GAMM</name>
<reference evidence="10 11" key="1">
    <citation type="submission" date="2015-11" db="EMBL/GenBank/DDBJ databases">
        <title>Genomic analysis of 38 Legionella species identifies large and diverse effector repertoires.</title>
        <authorList>
            <person name="Burstein D."/>
            <person name="Amaro F."/>
            <person name="Zusman T."/>
            <person name="Lifshitz Z."/>
            <person name="Cohen O."/>
            <person name="Gilbert J.A."/>
            <person name="Pupko T."/>
            <person name="Shuman H.A."/>
            <person name="Segal G."/>
        </authorList>
    </citation>
    <scope>NUCLEOTIDE SEQUENCE [LARGE SCALE GENOMIC DNA]</scope>
    <source>
        <strain evidence="10 11">Bercovier 4</strain>
    </source>
</reference>
<dbReference type="Pfam" id="PF03958">
    <property type="entry name" value="Secretin_N"/>
    <property type="match status" value="1"/>
</dbReference>
<evidence type="ECO:0000259" key="9">
    <source>
        <dbReference type="Pfam" id="PF03958"/>
    </source>
</evidence>
<feature type="domain" description="NolW-like" evidence="9">
    <location>
        <begin position="32"/>
        <end position="96"/>
    </location>
</feature>
<evidence type="ECO:0000256" key="5">
    <source>
        <dbReference type="ARBA" id="ARBA00023136"/>
    </source>
</evidence>
<dbReference type="Gene3D" id="3.30.1370.120">
    <property type="match status" value="1"/>
</dbReference>
<organism evidence="10 11">
    <name type="scientific">Legionella israelensis</name>
    <dbReference type="NCBI Taxonomy" id="454"/>
    <lineage>
        <taxon>Bacteria</taxon>
        <taxon>Pseudomonadati</taxon>
        <taxon>Pseudomonadota</taxon>
        <taxon>Gammaproteobacteria</taxon>
        <taxon>Legionellales</taxon>
        <taxon>Legionellaceae</taxon>
        <taxon>Legionella</taxon>
    </lineage>
</organism>
<accession>A0A0W0VV06</accession>
<keyword evidence="3 7" id="KW-0813">Transport</keyword>
<evidence type="ECO:0000256" key="2">
    <source>
        <dbReference type="ARBA" id="ARBA00006304"/>
    </source>
</evidence>
<dbReference type="PROSITE" id="PS00875">
    <property type="entry name" value="T2SP_D"/>
    <property type="match status" value="1"/>
</dbReference>
<dbReference type="InterPro" id="IPR013355">
    <property type="entry name" value="Pilus_4_PilQ"/>
</dbReference>
<dbReference type="Pfam" id="PF00263">
    <property type="entry name" value="Secretin"/>
    <property type="match status" value="1"/>
</dbReference>
<keyword evidence="4" id="KW-0732">Signal</keyword>
<dbReference type="PRINTS" id="PR00811">
    <property type="entry name" value="BCTERIALGSPD"/>
</dbReference>